<organism evidence="2 3">
    <name type="scientific">Fusarium tjaetaba</name>
    <dbReference type="NCBI Taxonomy" id="1567544"/>
    <lineage>
        <taxon>Eukaryota</taxon>
        <taxon>Fungi</taxon>
        <taxon>Dikarya</taxon>
        <taxon>Ascomycota</taxon>
        <taxon>Pezizomycotina</taxon>
        <taxon>Sordariomycetes</taxon>
        <taxon>Hypocreomycetidae</taxon>
        <taxon>Hypocreales</taxon>
        <taxon>Nectriaceae</taxon>
        <taxon>Fusarium</taxon>
        <taxon>Fusarium fujikuroi species complex</taxon>
    </lineage>
</organism>
<dbReference type="GeneID" id="59296396"/>
<sequence>MANPQDHVGIVIDDDDDPIPHPRAPIPQAPPLQHPPKLLPSKTLLGTNAFKNWDTTSENTDDLPLRPATLQENRVRVGKLKGNHPPSAEFPNPPGPARLAGCPIYMSVSPATQDQLILPKNPRKLLPEEASRIRMLSTRLHMSLIATQGLSYMKKRIFHAMNLAVSSGFLEHWKGFWDTVFEDWDTTVGNADDKPLKPVTLIDNRIRVGTLRIDHPPSAEYPGPPGAHRLRDCPVYMSVSPAAGLNQLLVPLWKDERGRFVNPRYVEMELPLGDALDQAILRFDRHAESRIKEYNIACITNVARRRLMHFAAVGTRVAPHVPENCREPTLLVPEPIGDRAEETADA</sequence>
<reference evidence="2 3" key="1">
    <citation type="submission" date="2020-05" db="EMBL/GenBank/DDBJ databases">
        <title>Identification and distribution of gene clusters putatively required for synthesis of sphingolipid metabolism inhibitors in phylogenetically diverse species of the filamentous fungus Fusarium.</title>
        <authorList>
            <person name="Kim H.-S."/>
            <person name="Busman M."/>
            <person name="Brown D.W."/>
            <person name="Divon H."/>
            <person name="Uhlig S."/>
            <person name="Proctor R.H."/>
        </authorList>
    </citation>
    <scope>NUCLEOTIDE SEQUENCE [LARGE SCALE GENOMIC DNA]</scope>
    <source>
        <strain evidence="2 3">NRRL 66243</strain>
    </source>
</reference>
<gene>
    <name evidence="2" type="ORF">FTJAE_11207</name>
</gene>
<dbReference type="OrthoDB" id="5002989at2759"/>
<comment type="caution">
    <text evidence="2">The sequence shown here is derived from an EMBL/GenBank/DDBJ whole genome shotgun (WGS) entry which is preliminary data.</text>
</comment>
<name>A0A8H5VHT6_9HYPO</name>
<feature type="compositionally biased region" description="Pro residues" evidence="1">
    <location>
        <begin position="21"/>
        <end position="38"/>
    </location>
</feature>
<dbReference type="Proteomes" id="UP000530670">
    <property type="component" value="Unassembled WGS sequence"/>
</dbReference>
<keyword evidence="3" id="KW-1185">Reference proteome</keyword>
<evidence type="ECO:0000313" key="3">
    <source>
        <dbReference type="Proteomes" id="UP000530670"/>
    </source>
</evidence>
<dbReference type="EMBL" id="JAAQRI010000274">
    <property type="protein sequence ID" value="KAF5621574.1"/>
    <property type="molecule type" value="Genomic_DNA"/>
</dbReference>
<feature type="compositionally biased region" description="Low complexity" evidence="1">
    <location>
        <begin position="1"/>
        <end position="11"/>
    </location>
</feature>
<feature type="region of interest" description="Disordered" evidence="1">
    <location>
        <begin position="1"/>
        <end position="42"/>
    </location>
</feature>
<proteinExistence type="predicted"/>
<accession>A0A8H5VHT6</accession>
<evidence type="ECO:0000313" key="2">
    <source>
        <dbReference type="EMBL" id="KAF5621574.1"/>
    </source>
</evidence>
<dbReference type="AlphaFoldDB" id="A0A8H5VHT6"/>
<dbReference type="RefSeq" id="XP_037201751.1">
    <property type="nucleotide sequence ID" value="XM_037344126.1"/>
</dbReference>
<protein>
    <submittedName>
        <fullName evidence="2">Uncharacterized protein</fullName>
    </submittedName>
</protein>
<evidence type="ECO:0000256" key="1">
    <source>
        <dbReference type="SAM" id="MobiDB-lite"/>
    </source>
</evidence>